<protein>
    <submittedName>
        <fullName evidence="3">Nucleoporin Nup54 alpha-helical domain-containing protein</fullName>
    </submittedName>
</protein>
<gene>
    <name evidence="1" type="ORF">TCNE_LOCUS7137</name>
</gene>
<sequence length="409" mass="44332">MASPCCGGNGGCCGGQFRGFNPGFGGSTIIISPNALSNTDSTASNIISPQLSSLGNNNPFEAGAFSSMPNTASLFNGQLVSNPFGITLNSFTPFGSSNPVSTPSAMLSATFIFISLIAQVNGQPIKDDRRQPSSTSQYSSVDWHPSTLAQRVDGRSSDRSQSSAGFLASRSKRFIQPAIPLIEPYSGGLAFPLTEMYSSGLSFPLTETYSGGLSFPLTEMYSGGLSFPLTETYSGGLALPLKQVHAGELLTRAAPALTGTTSLVSRPYTAIPYVPTTLHLPNEPDNCKPSLLDLLDVPQLPEVPERQDSAKESIDERMLRKITERINQMLRNAETFVDLKKKLWRLRHCKNVLELPKLPEIPLPVDSGEISDETRQRIKEYNEVAKSFNEALGYYEKIKVLEHFLKGGH</sequence>
<keyword evidence="2" id="KW-1185">Reference proteome</keyword>
<organism evidence="2 3">
    <name type="scientific">Toxocara canis</name>
    <name type="common">Canine roundworm</name>
    <dbReference type="NCBI Taxonomy" id="6265"/>
    <lineage>
        <taxon>Eukaryota</taxon>
        <taxon>Metazoa</taxon>
        <taxon>Ecdysozoa</taxon>
        <taxon>Nematoda</taxon>
        <taxon>Chromadorea</taxon>
        <taxon>Rhabditida</taxon>
        <taxon>Spirurina</taxon>
        <taxon>Ascaridomorpha</taxon>
        <taxon>Ascaridoidea</taxon>
        <taxon>Toxocaridae</taxon>
        <taxon>Toxocara</taxon>
    </lineage>
</organism>
<evidence type="ECO:0000313" key="1">
    <source>
        <dbReference type="EMBL" id="VDM38458.1"/>
    </source>
</evidence>
<dbReference type="WBParaSite" id="TCNE_0000713701-mRNA-1">
    <property type="protein sequence ID" value="TCNE_0000713701-mRNA-1"/>
    <property type="gene ID" value="TCNE_0000713701"/>
</dbReference>
<name>A0A183UF67_TOXCA</name>
<evidence type="ECO:0000313" key="3">
    <source>
        <dbReference type="WBParaSite" id="TCNE_0000713701-mRNA-1"/>
    </source>
</evidence>
<reference evidence="1 2" key="2">
    <citation type="submission" date="2018-11" db="EMBL/GenBank/DDBJ databases">
        <authorList>
            <consortium name="Pathogen Informatics"/>
        </authorList>
    </citation>
    <scope>NUCLEOTIDE SEQUENCE [LARGE SCALE GENOMIC DNA]</scope>
</reference>
<accession>A0A183UF67</accession>
<proteinExistence type="predicted"/>
<dbReference type="AlphaFoldDB" id="A0A183UF67"/>
<dbReference type="EMBL" id="UYWY01019622">
    <property type="protein sequence ID" value="VDM38458.1"/>
    <property type="molecule type" value="Genomic_DNA"/>
</dbReference>
<reference evidence="3" key="1">
    <citation type="submission" date="2016-06" db="UniProtKB">
        <authorList>
            <consortium name="WormBaseParasite"/>
        </authorList>
    </citation>
    <scope>IDENTIFICATION</scope>
</reference>
<evidence type="ECO:0000313" key="2">
    <source>
        <dbReference type="Proteomes" id="UP000050794"/>
    </source>
</evidence>
<dbReference type="Proteomes" id="UP000050794">
    <property type="component" value="Unassembled WGS sequence"/>
</dbReference>